<proteinExistence type="predicted"/>
<reference evidence="2" key="1">
    <citation type="submission" date="2023-04" db="EMBL/GenBank/DDBJ databases">
        <title>Phytophthora fragariaefolia NBRC 109709.</title>
        <authorList>
            <person name="Ichikawa N."/>
            <person name="Sato H."/>
            <person name="Tonouchi N."/>
        </authorList>
    </citation>
    <scope>NUCLEOTIDE SEQUENCE</scope>
    <source>
        <strain evidence="2">NBRC 109709</strain>
    </source>
</reference>
<name>A0A9W7DBZ2_9STRA</name>
<evidence type="ECO:0000256" key="1">
    <source>
        <dbReference type="SAM" id="MobiDB-lite"/>
    </source>
</evidence>
<gene>
    <name evidence="2" type="ORF">Pfra01_003024600</name>
</gene>
<protein>
    <submittedName>
        <fullName evidence="2">Unnamed protein product</fullName>
    </submittedName>
</protein>
<feature type="region of interest" description="Disordered" evidence="1">
    <location>
        <begin position="809"/>
        <end position="841"/>
    </location>
</feature>
<dbReference type="EMBL" id="BSXT01019040">
    <property type="protein sequence ID" value="GMG17603.1"/>
    <property type="molecule type" value="Genomic_DNA"/>
</dbReference>
<evidence type="ECO:0000313" key="3">
    <source>
        <dbReference type="Proteomes" id="UP001165121"/>
    </source>
</evidence>
<organism evidence="2 3">
    <name type="scientific">Phytophthora fragariaefolia</name>
    <dbReference type="NCBI Taxonomy" id="1490495"/>
    <lineage>
        <taxon>Eukaryota</taxon>
        <taxon>Sar</taxon>
        <taxon>Stramenopiles</taxon>
        <taxon>Oomycota</taxon>
        <taxon>Peronosporomycetes</taxon>
        <taxon>Peronosporales</taxon>
        <taxon>Peronosporaceae</taxon>
        <taxon>Phytophthora</taxon>
    </lineage>
</organism>
<dbReference type="AlphaFoldDB" id="A0A9W7DBZ2"/>
<dbReference type="OrthoDB" id="162726at2759"/>
<keyword evidence="3" id="KW-1185">Reference proteome</keyword>
<accession>A0A9W7DBZ2</accession>
<comment type="caution">
    <text evidence="2">The sequence shown here is derived from an EMBL/GenBank/DDBJ whole genome shotgun (WGS) entry which is preliminary data.</text>
</comment>
<evidence type="ECO:0000313" key="2">
    <source>
        <dbReference type="EMBL" id="GMG17603.1"/>
    </source>
</evidence>
<feature type="compositionally biased region" description="Basic residues" evidence="1">
    <location>
        <begin position="820"/>
        <end position="841"/>
    </location>
</feature>
<dbReference type="Proteomes" id="UP001165121">
    <property type="component" value="Unassembled WGS sequence"/>
</dbReference>
<feature type="compositionally biased region" description="Low complexity" evidence="1">
    <location>
        <begin position="864"/>
        <end position="874"/>
    </location>
</feature>
<feature type="region of interest" description="Disordered" evidence="1">
    <location>
        <begin position="854"/>
        <end position="882"/>
    </location>
</feature>
<sequence length="1142" mass="126157">MGIARYLLRQLPPHLRQETEFNLQMSFQQSSRIVPLVCESIRCSAASEAAGVGMTDASGLFGNPGPSDVDLALDWRDLYLLLHSLQASKPILHHRTSSSRVATEAAVFTDIEQLAWRIVQRDTRVATSSSKNAGSPTKTLEKHVQDQVELLLNFGGKQIHAREWKALLLMDIAFFWIEQNDSNIGDGKHLPAKSATALLLLQAIFEMEEIVAALKNSITACHDIQAWSFGRLEQVFQDNVSPVGRSTTLLRKSSWEELYRFLSQEVGKFIHSNTSSVTSYGNDNDEDSGEEYDFEDSGLQRFRFDSLDAFYQQNASLDGAASIGFVFEKVLSCLIEFEKAAARSKVSSEGTPIEGLDDKDSDIKEWLIDLVSNWKYFFHWVCQDSEDLLHSSVVQSRAGGKSGWWKFVARVYIGCAVCNITIAMLMQQNPTNSDGPLHAAFCADDSGVSVWSLIEVEFSLHRMARKLAGHYASEMETSLSKDYVKAVSYGLHRVLQSKEAQILTAIYNTLTDTGETNTPASDRPGGVSFDAVLFTLDSCSSSLKDEAVYGSHFPRYSETEGLCKPRSVLEMLLSIYVNIRDRIITARDASSYKNNQSDPPVCRSQFSVYADSISAKLPLAARHLVAPAKNAKTVVLLDSKGGEEMLEHVCAAIGRTLDIMAKSTNLDSVNNEIGAVLHNSSWLEAEQPPCEGICNFARLSRFFLSEVKTCVQLNGFTKLGVSCATISKRLMNIGSGTIDWKAFPSYWHTLPSLAYDILCENVVYNPRFLRLLLSISLPIQFALQVNLFVTMENKIAGVIQACGLNSRENSTASMDTSEGHRKHNAPAKEKGGRKRTRVGRKRLRQALDGRSAYGLRVDSDSDSDASYSSGSDSSVSDDTDAVMDSDSNLRLIDRDSFINRDRIPHLQSQASQSAAIVVVLAVLEQSQSTLLTALTAKSSGNKPFADHQEILGYLRIHELVNQAICENRDFSWGSRKILLKVLHTIELSMRIGKASGAPRKGYDVEGGLLPETLICIFEAAVVLSLKSRTWVDGVKDASQDSGTKTKVLSCLGHFGYLSALPDDFKDRLKALIAVVKEKVAPTTTNHANTGRGKAKASKRLLGVVPIVRKRRKRLRSRHPVIDAFLNEEDGADAFADLEDFIE</sequence>